<reference evidence="3 4" key="1">
    <citation type="submission" date="2017-05" db="EMBL/GenBank/DDBJ databases">
        <authorList>
            <person name="Varghese N."/>
            <person name="Submissions S."/>
        </authorList>
    </citation>
    <scope>NUCLEOTIDE SEQUENCE [LARGE SCALE GENOMIC DNA]</scope>
    <source>
        <strain evidence="3 4">DSM 19036</strain>
    </source>
</reference>
<dbReference type="PANTHER" id="PTHR42924:SF3">
    <property type="entry name" value="POLYMERASE_HISTIDINOL PHOSPHATASE N-TERMINAL DOMAIN-CONTAINING PROTEIN"/>
    <property type="match status" value="1"/>
</dbReference>
<dbReference type="Proteomes" id="UP000320300">
    <property type="component" value="Unassembled WGS sequence"/>
</dbReference>
<dbReference type="PANTHER" id="PTHR42924">
    <property type="entry name" value="EXONUCLEASE"/>
    <property type="match status" value="1"/>
</dbReference>
<feature type="chain" id="PRO_5021914798" description="Polymerase/histidinol phosphatase N-terminal domain-containing protein" evidence="1">
    <location>
        <begin position="21"/>
        <end position="467"/>
    </location>
</feature>
<dbReference type="CDD" id="cd07432">
    <property type="entry name" value="PHP_HisPPase"/>
    <property type="match status" value="1"/>
</dbReference>
<dbReference type="NCBIfam" id="NF038032">
    <property type="entry name" value="CehA_McbA_metalo"/>
    <property type="match status" value="1"/>
</dbReference>
<keyword evidence="1" id="KW-0732">Signal</keyword>
<evidence type="ECO:0000313" key="4">
    <source>
        <dbReference type="Proteomes" id="UP000320300"/>
    </source>
</evidence>
<dbReference type="InterPro" id="IPR016195">
    <property type="entry name" value="Pol/histidinol_Pase-like"/>
</dbReference>
<gene>
    <name evidence="3" type="ORF">SAMN06265348_11326</name>
</gene>
<evidence type="ECO:0000259" key="2">
    <source>
        <dbReference type="SMART" id="SM00481"/>
    </source>
</evidence>
<evidence type="ECO:0000256" key="1">
    <source>
        <dbReference type="SAM" id="SignalP"/>
    </source>
</evidence>
<dbReference type="GO" id="GO:0035312">
    <property type="term" value="F:5'-3' DNA exonuclease activity"/>
    <property type="evidence" value="ECO:0007669"/>
    <property type="project" value="TreeGrafter"/>
</dbReference>
<dbReference type="InterPro" id="IPR003141">
    <property type="entry name" value="Pol/His_phosphatase_N"/>
</dbReference>
<evidence type="ECO:0000313" key="3">
    <source>
        <dbReference type="EMBL" id="SMO96263.1"/>
    </source>
</evidence>
<dbReference type="EMBL" id="FXTN01000013">
    <property type="protein sequence ID" value="SMO96263.1"/>
    <property type="molecule type" value="Genomic_DNA"/>
</dbReference>
<dbReference type="AlphaFoldDB" id="A0A521FJ74"/>
<protein>
    <recommendedName>
        <fullName evidence="2">Polymerase/histidinol phosphatase N-terminal domain-containing protein</fullName>
    </recommendedName>
</protein>
<dbReference type="RefSeq" id="WP_142530464.1">
    <property type="nucleotide sequence ID" value="NZ_CBCSJO010000012.1"/>
</dbReference>
<feature type="signal peptide" evidence="1">
    <location>
        <begin position="1"/>
        <end position="20"/>
    </location>
</feature>
<feature type="domain" description="Polymerase/histidinol phosphatase N-terminal" evidence="2">
    <location>
        <begin position="165"/>
        <end position="229"/>
    </location>
</feature>
<dbReference type="SMART" id="SM00481">
    <property type="entry name" value="POLIIIAc"/>
    <property type="match status" value="1"/>
</dbReference>
<dbReference type="Gene3D" id="3.20.20.140">
    <property type="entry name" value="Metal-dependent hydrolases"/>
    <property type="match status" value="1"/>
</dbReference>
<organism evidence="3 4">
    <name type="scientific">Pedobacter westerhofensis</name>
    <dbReference type="NCBI Taxonomy" id="425512"/>
    <lineage>
        <taxon>Bacteria</taxon>
        <taxon>Pseudomonadati</taxon>
        <taxon>Bacteroidota</taxon>
        <taxon>Sphingobacteriia</taxon>
        <taxon>Sphingobacteriales</taxon>
        <taxon>Sphingobacteriaceae</taxon>
        <taxon>Pedobacter</taxon>
    </lineage>
</organism>
<dbReference type="GO" id="GO:0004534">
    <property type="term" value="F:5'-3' RNA exonuclease activity"/>
    <property type="evidence" value="ECO:0007669"/>
    <property type="project" value="TreeGrafter"/>
</dbReference>
<dbReference type="OrthoDB" id="9804333at2"/>
<dbReference type="InterPro" id="IPR052018">
    <property type="entry name" value="PHP_domain"/>
</dbReference>
<proteinExistence type="predicted"/>
<keyword evidence="4" id="KW-1185">Reference proteome</keyword>
<sequence>MKKYIGLFTLFQCLVFFAAAQDSSTVVKKGYIPTARIFELLYVPFDVPAGTTEIRVKESYDQMNVNVLNMGVYDSKGDQGITGFRGWSGGAKKEFFITEVAASTGYIAGKITPGTWNVLVYPSGIAPAGLNWMLEITLISGRHQKTFTARPAARQINAVPGWYRGDLHMHSLHSDGRRTVEELVAEAKEKKLDYIISTEHNTNAANLNWGKYNSGNLLIINGEEVTSTRYGHWNAIGLDTKTLIDWRYAPADHVIGKQIEKVHHDGGLAIINHPFYDKGDKTFKFDEQEFDGIEIWNGEWNALNAIALKWWDDLLRKGIRKIAIGASDTHKSSGSPNNLGSPQTVIYAQGLAKDAILEGLKRGKAYIAATHNVALQFTLEYAGKTVGMGEQLPENGTGKAIVHLTVTGCKNTVMTLIGNKGTMASRKIPADTETIHLTIDRDSSSYIRIEIRKEDQAMVALTNPVWL</sequence>
<name>A0A521FJ74_9SPHI</name>
<accession>A0A521FJ74</accession>
<dbReference type="SUPFAM" id="SSF89550">
    <property type="entry name" value="PHP domain-like"/>
    <property type="match status" value="1"/>
</dbReference>